<dbReference type="EMBL" id="AMZH03040299">
    <property type="protein sequence ID" value="RRT31400.1"/>
    <property type="molecule type" value="Genomic_DNA"/>
</dbReference>
<evidence type="ECO:0000313" key="2">
    <source>
        <dbReference type="EMBL" id="RRT31400.1"/>
    </source>
</evidence>
<organism evidence="2 3">
    <name type="scientific">Ensete ventricosum</name>
    <name type="common">Abyssinian banana</name>
    <name type="synonym">Musa ensete</name>
    <dbReference type="NCBI Taxonomy" id="4639"/>
    <lineage>
        <taxon>Eukaryota</taxon>
        <taxon>Viridiplantae</taxon>
        <taxon>Streptophyta</taxon>
        <taxon>Embryophyta</taxon>
        <taxon>Tracheophyta</taxon>
        <taxon>Spermatophyta</taxon>
        <taxon>Magnoliopsida</taxon>
        <taxon>Liliopsida</taxon>
        <taxon>Zingiberales</taxon>
        <taxon>Musaceae</taxon>
        <taxon>Ensete</taxon>
    </lineage>
</organism>
<dbReference type="AlphaFoldDB" id="A0A426WVW0"/>
<gene>
    <name evidence="2" type="ORF">B296_00058351</name>
</gene>
<sequence length="73" mass="7370">GGSHGLATCKERPPAGAAARKGLPPTASPITSRGGDTGHKGGRPWAGRLPTAKGNCRLRRGNGDDGTLRVKEG</sequence>
<evidence type="ECO:0000256" key="1">
    <source>
        <dbReference type="SAM" id="MobiDB-lite"/>
    </source>
</evidence>
<feature type="compositionally biased region" description="Basic and acidic residues" evidence="1">
    <location>
        <begin position="61"/>
        <end position="73"/>
    </location>
</feature>
<name>A0A426WVW0_ENSVE</name>
<reference evidence="2 3" key="1">
    <citation type="journal article" date="2014" name="Agronomy (Basel)">
        <title>A Draft Genome Sequence for Ensete ventricosum, the Drought-Tolerant Tree Against Hunger.</title>
        <authorList>
            <person name="Harrison J."/>
            <person name="Moore K.A."/>
            <person name="Paszkiewicz K."/>
            <person name="Jones T."/>
            <person name="Grant M."/>
            <person name="Ambacheew D."/>
            <person name="Muzemil S."/>
            <person name="Studholme D.J."/>
        </authorList>
    </citation>
    <scope>NUCLEOTIDE SEQUENCE [LARGE SCALE GENOMIC DNA]</scope>
</reference>
<feature type="non-terminal residue" evidence="2">
    <location>
        <position position="1"/>
    </location>
</feature>
<dbReference type="Proteomes" id="UP000287651">
    <property type="component" value="Unassembled WGS sequence"/>
</dbReference>
<protein>
    <submittedName>
        <fullName evidence="2">Uncharacterized protein</fullName>
    </submittedName>
</protein>
<accession>A0A426WVW0</accession>
<comment type="caution">
    <text evidence="2">The sequence shown here is derived from an EMBL/GenBank/DDBJ whole genome shotgun (WGS) entry which is preliminary data.</text>
</comment>
<proteinExistence type="predicted"/>
<feature type="region of interest" description="Disordered" evidence="1">
    <location>
        <begin position="1"/>
        <end position="73"/>
    </location>
</feature>
<evidence type="ECO:0000313" key="3">
    <source>
        <dbReference type="Proteomes" id="UP000287651"/>
    </source>
</evidence>